<proteinExistence type="predicted"/>
<name>A0A6S7IGA6_PARCT</name>
<dbReference type="EMBL" id="CACRXK020005111">
    <property type="protein sequence ID" value="CAB4005161.1"/>
    <property type="molecule type" value="Genomic_DNA"/>
</dbReference>
<organism evidence="1 2">
    <name type="scientific">Paramuricea clavata</name>
    <name type="common">Red gorgonian</name>
    <name type="synonym">Violescent sea-whip</name>
    <dbReference type="NCBI Taxonomy" id="317549"/>
    <lineage>
        <taxon>Eukaryota</taxon>
        <taxon>Metazoa</taxon>
        <taxon>Cnidaria</taxon>
        <taxon>Anthozoa</taxon>
        <taxon>Octocorallia</taxon>
        <taxon>Malacalcyonacea</taxon>
        <taxon>Plexauridae</taxon>
        <taxon>Paramuricea</taxon>
    </lineage>
</organism>
<comment type="caution">
    <text evidence="1">The sequence shown here is derived from an EMBL/GenBank/DDBJ whole genome shotgun (WGS) entry which is preliminary data.</text>
</comment>
<reference evidence="1" key="1">
    <citation type="submission" date="2020-04" db="EMBL/GenBank/DDBJ databases">
        <authorList>
            <person name="Alioto T."/>
            <person name="Alioto T."/>
            <person name="Gomez Garrido J."/>
        </authorList>
    </citation>
    <scope>NUCLEOTIDE SEQUENCE</scope>
    <source>
        <strain evidence="1">A484AB</strain>
    </source>
</reference>
<sequence length="70" mass="8041">WHHSRIEEQTKFKQQEMAINNTTSNYIKECSIAGYTHVVIVEFPSSEYVVNQVLTSVAMCILMIPVILLN</sequence>
<evidence type="ECO:0000313" key="1">
    <source>
        <dbReference type="EMBL" id="CAB4005161.1"/>
    </source>
</evidence>
<dbReference type="Proteomes" id="UP001152795">
    <property type="component" value="Unassembled WGS sequence"/>
</dbReference>
<feature type="non-terminal residue" evidence="1">
    <location>
        <position position="70"/>
    </location>
</feature>
<dbReference type="AlphaFoldDB" id="A0A6S7IGA6"/>
<protein>
    <submittedName>
        <fullName evidence="1">Uncharacterized protein</fullName>
    </submittedName>
</protein>
<accession>A0A6S7IGA6</accession>
<feature type="non-terminal residue" evidence="1">
    <location>
        <position position="1"/>
    </location>
</feature>
<evidence type="ECO:0000313" key="2">
    <source>
        <dbReference type="Proteomes" id="UP001152795"/>
    </source>
</evidence>
<keyword evidence="2" id="KW-1185">Reference proteome</keyword>
<gene>
    <name evidence="1" type="ORF">PACLA_8A023544</name>
</gene>